<comment type="subcellular location">
    <subcellularLocation>
        <location evidence="1">Cell membrane</location>
        <topology evidence="1">Multi-pass membrane protein</topology>
    </subcellularLocation>
</comment>
<comment type="caution">
    <text evidence="3">The sequence shown here is derived from an EMBL/GenBank/DDBJ whole genome shotgun (WGS) entry which is preliminary data.</text>
</comment>
<keyword evidence="2" id="KW-0472">Membrane</keyword>
<sequence length="56" mass="5954">MPSPYILLAIAILFEVAGTSFLKASRGFTQPVAGVLTVLFYAGVAIVNFWSTGLPH</sequence>
<keyword evidence="4" id="KW-1185">Reference proteome</keyword>
<name>A0A8G2CKP0_ACIRU</name>
<evidence type="ECO:0000313" key="3">
    <source>
        <dbReference type="EMBL" id="SIQ82328.1"/>
    </source>
</evidence>
<protein>
    <submittedName>
        <fullName evidence="3">Small multidrug resistance pump</fullName>
    </submittedName>
</protein>
<dbReference type="OrthoDB" id="9808638at2"/>
<dbReference type="Proteomes" id="UP000186308">
    <property type="component" value="Unassembled WGS sequence"/>
</dbReference>
<accession>A0A8G2CKP0</accession>
<dbReference type="InterPro" id="IPR045324">
    <property type="entry name" value="Small_multidrug_res"/>
</dbReference>
<evidence type="ECO:0000313" key="4">
    <source>
        <dbReference type="Proteomes" id="UP000186308"/>
    </source>
</evidence>
<dbReference type="Gene3D" id="1.10.3730.20">
    <property type="match status" value="1"/>
</dbReference>
<dbReference type="Pfam" id="PF00893">
    <property type="entry name" value="Multi_Drug_Res"/>
    <property type="match status" value="1"/>
</dbReference>
<dbReference type="GO" id="GO:0022857">
    <property type="term" value="F:transmembrane transporter activity"/>
    <property type="evidence" value="ECO:0007669"/>
    <property type="project" value="InterPro"/>
</dbReference>
<dbReference type="EMBL" id="FTNE01000010">
    <property type="protein sequence ID" value="SIQ82328.1"/>
    <property type="molecule type" value="Genomic_DNA"/>
</dbReference>
<keyword evidence="2" id="KW-1133">Transmembrane helix</keyword>
<proteinExistence type="inferred from homology"/>
<dbReference type="AlphaFoldDB" id="A0A8G2CKP0"/>
<dbReference type="RefSeq" id="WP_139334060.1">
    <property type="nucleotide sequence ID" value="NZ_DAOMCH010000056.1"/>
</dbReference>
<comment type="similarity">
    <text evidence="1">Belongs to the drug/metabolite transporter (DMT) superfamily. Small multidrug resistance (SMR) (TC 2.A.7.1) family.</text>
</comment>
<gene>
    <name evidence="3" type="ORF">SAMN05421828_11030</name>
</gene>
<evidence type="ECO:0000256" key="2">
    <source>
        <dbReference type="SAM" id="Phobius"/>
    </source>
</evidence>
<reference evidence="3 4" key="1">
    <citation type="submission" date="2017-01" db="EMBL/GenBank/DDBJ databases">
        <authorList>
            <person name="Varghese N."/>
            <person name="Submissions S."/>
        </authorList>
    </citation>
    <scope>NUCLEOTIDE SEQUENCE [LARGE SCALE GENOMIC DNA]</scope>
    <source>
        <strain evidence="3 4">ATCC 35905</strain>
    </source>
</reference>
<feature type="transmembrane region" description="Helical" evidence="2">
    <location>
        <begin position="28"/>
        <end position="50"/>
    </location>
</feature>
<evidence type="ECO:0000256" key="1">
    <source>
        <dbReference type="RuleBase" id="RU003942"/>
    </source>
</evidence>
<keyword evidence="1 2" id="KW-0812">Transmembrane</keyword>
<organism evidence="3 4">
    <name type="scientific">Acidiphilium rubrum</name>
    <dbReference type="NCBI Taxonomy" id="526"/>
    <lineage>
        <taxon>Bacteria</taxon>
        <taxon>Pseudomonadati</taxon>
        <taxon>Pseudomonadota</taxon>
        <taxon>Alphaproteobacteria</taxon>
        <taxon>Acetobacterales</taxon>
        <taxon>Acidocellaceae</taxon>
        <taxon>Acidiphilium</taxon>
    </lineage>
</organism>
<dbReference type="GO" id="GO:0005886">
    <property type="term" value="C:plasma membrane"/>
    <property type="evidence" value="ECO:0007669"/>
    <property type="project" value="UniProtKB-SubCell"/>
</dbReference>